<evidence type="ECO:0000259" key="3">
    <source>
        <dbReference type="Pfam" id="PF13240"/>
    </source>
</evidence>
<organism evidence="4 5">
    <name type="scientific">[Eubacterium] siraeum</name>
    <dbReference type="NCBI Taxonomy" id="39492"/>
    <lineage>
        <taxon>Bacteria</taxon>
        <taxon>Bacillati</taxon>
        <taxon>Bacillota</taxon>
        <taxon>Clostridia</taxon>
        <taxon>Eubacteriales</taxon>
        <taxon>Oscillospiraceae</taxon>
        <taxon>Oscillospiraceae incertae sedis</taxon>
    </lineage>
</organism>
<dbReference type="AlphaFoldDB" id="A0A174ZKN4"/>
<evidence type="ECO:0000256" key="2">
    <source>
        <dbReference type="SAM" id="Phobius"/>
    </source>
</evidence>
<dbReference type="InterPro" id="IPR026870">
    <property type="entry name" value="Zinc_ribbon_dom"/>
</dbReference>
<feature type="domain" description="Zinc-ribbon" evidence="3">
    <location>
        <begin position="4"/>
        <end position="24"/>
    </location>
</feature>
<name>A0A174ZKN4_9FIRM</name>
<evidence type="ECO:0000256" key="1">
    <source>
        <dbReference type="SAM" id="MobiDB-lite"/>
    </source>
</evidence>
<keyword evidence="2" id="KW-1133">Transmembrane helix</keyword>
<proteinExistence type="predicted"/>
<reference evidence="4 5" key="1">
    <citation type="submission" date="2015-09" db="EMBL/GenBank/DDBJ databases">
        <authorList>
            <consortium name="Pathogen Informatics"/>
        </authorList>
    </citation>
    <scope>NUCLEOTIDE SEQUENCE [LARGE SCALE GENOMIC DNA]</scope>
    <source>
        <strain evidence="4 5">2789STDY5834928</strain>
    </source>
</reference>
<dbReference type="OrthoDB" id="1826420at2"/>
<feature type="transmembrane region" description="Helical" evidence="2">
    <location>
        <begin position="125"/>
        <end position="145"/>
    </location>
</feature>
<protein>
    <submittedName>
        <fullName evidence="4">Predicted membrane protein</fullName>
    </submittedName>
</protein>
<evidence type="ECO:0000313" key="4">
    <source>
        <dbReference type="EMBL" id="CUQ84531.1"/>
    </source>
</evidence>
<evidence type="ECO:0000313" key="5">
    <source>
        <dbReference type="Proteomes" id="UP000095662"/>
    </source>
</evidence>
<feature type="transmembrane region" description="Helical" evidence="2">
    <location>
        <begin position="92"/>
        <end position="113"/>
    </location>
</feature>
<accession>A0A174ZKN4</accession>
<sequence length="185" mass="20460">MKTCPNCHAQLDDSSIFCTSCGTQFGAVPPQQNAVPPQQNAVPPQQNAVPPQQNAVPPQQNAVPPQQAFVPAYDPYDHTAEFDPKDISDNKVFAMLCYLMDFIGIIVALLATHSSKYTMFHIRQALKITVVSILSVFVLIIPFLGWIAFPILQGIIWVIKIISFFQICSGKAKEPAIIRSFGFLR</sequence>
<dbReference type="Pfam" id="PF13240">
    <property type="entry name" value="Zn_Ribbon_1"/>
    <property type="match status" value="1"/>
</dbReference>
<keyword evidence="2" id="KW-0812">Transmembrane</keyword>
<dbReference type="EMBL" id="CZBY01000005">
    <property type="protein sequence ID" value="CUQ84531.1"/>
    <property type="molecule type" value="Genomic_DNA"/>
</dbReference>
<dbReference type="Proteomes" id="UP000095662">
    <property type="component" value="Unassembled WGS sequence"/>
</dbReference>
<dbReference type="STRING" id="39492.ERS852540_00920"/>
<gene>
    <name evidence="4" type="ORF">ERS852540_00920</name>
</gene>
<keyword evidence="2" id="KW-0472">Membrane</keyword>
<feature type="region of interest" description="Disordered" evidence="1">
    <location>
        <begin position="32"/>
        <end position="60"/>
    </location>
</feature>